<keyword evidence="2" id="KW-1185">Reference proteome</keyword>
<sequence length="148" mass="16962">MVGQIHSVYQRIVTSRKYHDASNTAAHIYGAEYETYTYSVCEALHNKYIEHDEPCVVCQSKKRFNVHMIPAKDRCYNGWHLEYRGYPMTQIHGQAASNYVCMDADPEKIGSKTDHNGRLFYAMESICGSPPCPPYVNHRELTCAVCTF</sequence>
<dbReference type="Proteomes" id="UP001217089">
    <property type="component" value="Unassembled WGS sequence"/>
</dbReference>
<gene>
    <name evidence="1" type="ORF">KUTeg_020474</name>
</gene>
<evidence type="ECO:0000313" key="2">
    <source>
        <dbReference type="Proteomes" id="UP001217089"/>
    </source>
</evidence>
<name>A0ABQ9EC69_TEGGR</name>
<evidence type="ECO:0000313" key="1">
    <source>
        <dbReference type="EMBL" id="KAJ8301487.1"/>
    </source>
</evidence>
<dbReference type="PANTHER" id="PTHR24024:SF18">
    <property type="entry name" value="SHORT-CHAIN COLLAGEN C4-LIKE"/>
    <property type="match status" value="1"/>
</dbReference>
<accession>A0ABQ9EC69</accession>
<comment type="caution">
    <text evidence="1">The sequence shown here is derived from an EMBL/GenBank/DDBJ whole genome shotgun (WGS) entry which is preliminary data.</text>
</comment>
<proteinExistence type="predicted"/>
<dbReference type="PANTHER" id="PTHR24024">
    <property type="entry name" value="PULMONARY SURFACTANT-ASSOCIATED PROTEIN A"/>
    <property type="match status" value="1"/>
</dbReference>
<protein>
    <submittedName>
        <fullName evidence="1">Uncharacterized protein</fullName>
    </submittedName>
</protein>
<dbReference type="InterPro" id="IPR051077">
    <property type="entry name" value="Ca-dependent_lectin"/>
</dbReference>
<dbReference type="EMBL" id="JARBDR010000918">
    <property type="protein sequence ID" value="KAJ8301487.1"/>
    <property type="molecule type" value="Genomic_DNA"/>
</dbReference>
<reference evidence="1 2" key="1">
    <citation type="submission" date="2022-12" db="EMBL/GenBank/DDBJ databases">
        <title>Chromosome-level genome of Tegillarca granosa.</title>
        <authorList>
            <person name="Kim J."/>
        </authorList>
    </citation>
    <scope>NUCLEOTIDE SEQUENCE [LARGE SCALE GENOMIC DNA]</scope>
    <source>
        <strain evidence="1">Teg-2019</strain>
        <tissue evidence="1">Adductor muscle</tissue>
    </source>
</reference>
<organism evidence="1 2">
    <name type="scientific">Tegillarca granosa</name>
    <name type="common">Malaysian cockle</name>
    <name type="synonym">Anadara granosa</name>
    <dbReference type="NCBI Taxonomy" id="220873"/>
    <lineage>
        <taxon>Eukaryota</taxon>
        <taxon>Metazoa</taxon>
        <taxon>Spiralia</taxon>
        <taxon>Lophotrochozoa</taxon>
        <taxon>Mollusca</taxon>
        <taxon>Bivalvia</taxon>
        <taxon>Autobranchia</taxon>
        <taxon>Pteriomorphia</taxon>
        <taxon>Arcoida</taxon>
        <taxon>Arcoidea</taxon>
        <taxon>Arcidae</taxon>
        <taxon>Tegillarca</taxon>
    </lineage>
</organism>